<protein>
    <submittedName>
        <fullName evidence="3">Uncharacterized protein</fullName>
    </submittedName>
</protein>
<evidence type="ECO:0000313" key="4">
    <source>
        <dbReference type="Proteomes" id="UP001150062"/>
    </source>
</evidence>
<sequence>MNNKVLFSQEIDQIKTTHLKTTKIPNLTIFNKFQKKKNNYPKRRTRSNLIQTRSRTKPDQKNNVIEKLSLLFQEQQDFYSVLRNCSEQSDQLFESSQKIKLASSERKLNFLHLYGIESDETKKLRSSRANSDSKKEKKKKQYQKKKKKKNKIKLKNFQDYNTNGNQLALATDVNKQNNSTKPKKHETKQAINQKKKCQPNNPFPYNNNQNKSNNQESVAQEKFQVLDNLKIPKNIALQSQLNLGGHQLIYTPLSNDLNSTKIKKIINSTDLNGPKTVKMEIDCIHGYVWKKGVTNKKNEFKVKKKTRKKSKSKSKNQTFISQQLKNNSIIKNKEQIQKFHNYRLKNYETLKKNPFRKATLPIMHQPHNLPSLQIIPSSLQRRNSLDIVFTKKNMKLNDPNNPNSIPMSPNGLQTPHGKRKRFNNRSQHTTSKKNIDKKQIIWVDDSDSDSDWIEKKYRPENVWDLIEPYFQKFEKSDLKLIDTMCIDLSHHLVPIDFFNNDQINQIKLNRSPPKKQKSNIINEKNENKEIKMQQNEIITNTQTNLINEKTKDNPTNFPFERKEIKQENIKIIDEEQKFEEKKSIKNNSETPIIEPKKINENINLKDNILEEKRKNNEDDEIKKQQNSCENNNIIKKKLRVGNDQEIVQKSTEKEKKNIGKDKENDKDKNLKEKNTQIIEEEGNSEEEVIEENGNNENQNIMQIEKEPQQGENINKEKKKGNENENQNQNGEKRDNNRLKAIERKETSNTNQQKSLKWNNLLLMNIEGNDQISKKLRSLIQELKYMTKKTENVKLGLKERIYQIIKEEKENKKKLKKYKKVTQKYENELRSIQRKRKRKRFRKF</sequence>
<evidence type="ECO:0000256" key="1">
    <source>
        <dbReference type="SAM" id="Coils"/>
    </source>
</evidence>
<feature type="coiled-coil region" evidence="1">
    <location>
        <begin position="807"/>
        <end position="834"/>
    </location>
</feature>
<accession>A0ABQ8XN58</accession>
<feature type="region of interest" description="Disordered" evidence="2">
    <location>
        <begin position="121"/>
        <end position="150"/>
    </location>
</feature>
<evidence type="ECO:0000313" key="3">
    <source>
        <dbReference type="EMBL" id="KAJ6232799.1"/>
    </source>
</evidence>
<name>A0ABQ8XN58_9EUKA</name>
<feature type="region of interest" description="Disordered" evidence="2">
    <location>
        <begin position="172"/>
        <end position="216"/>
    </location>
</feature>
<feature type="compositionally biased region" description="Acidic residues" evidence="2">
    <location>
        <begin position="678"/>
        <end position="690"/>
    </location>
</feature>
<comment type="caution">
    <text evidence="3">The sequence shown here is derived from an EMBL/GenBank/DDBJ whole genome shotgun (WGS) entry which is preliminary data.</text>
</comment>
<feature type="region of interest" description="Disordered" evidence="2">
    <location>
        <begin position="645"/>
        <end position="737"/>
    </location>
</feature>
<keyword evidence="1" id="KW-0175">Coiled coil</keyword>
<dbReference type="EMBL" id="JAOAOG010000288">
    <property type="protein sequence ID" value="KAJ6232799.1"/>
    <property type="molecule type" value="Genomic_DNA"/>
</dbReference>
<feature type="compositionally biased region" description="Low complexity" evidence="2">
    <location>
        <begin position="691"/>
        <end position="702"/>
    </location>
</feature>
<feature type="compositionally biased region" description="Basic and acidic residues" evidence="2">
    <location>
        <begin position="703"/>
        <end position="722"/>
    </location>
</feature>
<gene>
    <name evidence="3" type="ORF">M0813_04606</name>
</gene>
<evidence type="ECO:0000256" key="2">
    <source>
        <dbReference type="SAM" id="MobiDB-lite"/>
    </source>
</evidence>
<feature type="region of interest" description="Disordered" evidence="2">
    <location>
        <begin position="394"/>
        <end position="435"/>
    </location>
</feature>
<dbReference type="Proteomes" id="UP001150062">
    <property type="component" value="Unassembled WGS sequence"/>
</dbReference>
<feature type="compositionally biased region" description="Basic residues" evidence="2">
    <location>
        <begin position="136"/>
        <end position="150"/>
    </location>
</feature>
<proteinExistence type="predicted"/>
<feature type="compositionally biased region" description="Low complexity" evidence="2">
    <location>
        <begin position="397"/>
        <end position="410"/>
    </location>
</feature>
<feature type="compositionally biased region" description="Basic and acidic residues" evidence="2">
    <location>
        <begin position="650"/>
        <end position="674"/>
    </location>
</feature>
<organism evidence="3 4">
    <name type="scientific">Anaeramoeba flamelloides</name>
    <dbReference type="NCBI Taxonomy" id="1746091"/>
    <lineage>
        <taxon>Eukaryota</taxon>
        <taxon>Metamonada</taxon>
        <taxon>Anaeramoebidae</taxon>
        <taxon>Anaeramoeba</taxon>
    </lineage>
</organism>
<keyword evidence="4" id="KW-1185">Reference proteome</keyword>
<feature type="compositionally biased region" description="Low complexity" evidence="2">
    <location>
        <begin position="198"/>
        <end position="215"/>
    </location>
</feature>
<reference evidence="3" key="1">
    <citation type="submission" date="2022-08" db="EMBL/GenBank/DDBJ databases">
        <title>Novel sulfate-reducing endosymbionts in the free-living metamonad Anaeramoeba.</title>
        <authorList>
            <person name="Jerlstrom-Hultqvist J."/>
            <person name="Cepicka I."/>
            <person name="Gallot-Lavallee L."/>
            <person name="Salas-Leiva D."/>
            <person name="Curtis B.A."/>
            <person name="Zahonova K."/>
            <person name="Pipaliya S."/>
            <person name="Dacks J."/>
            <person name="Roger A.J."/>
        </authorList>
    </citation>
    <scope>NUCLEOTIDE SEQUENCE</scope>
    <source>
        <strain evidence="3">Schooner1</strain>
    </source>
</reference>